<dbReference type="SUPFAM" id="SSF53474">
    <property type="entry name" value="alpha/beta-Hydrolases"/>
    <property type="match status" value="1"/>
</dbReference>
<dbReference type="EMBL" id="JASNQZ010000011">
    <property type="protein sequence ID" value="KAL0951912.1"/>
    <property type="molecule type" value="Genomic_DNA"/>
</dbReference>
<dbReference type="SUPFAM" id="SSF50960">
    <property type="entry name" value="TolB, C-terminal domain"/>
    <property type="match status" value="1"/>
</dbReference>
<organism evidence="1 2">
    <name type="scientific">Hohenbuehelia grisea</name>
    <dbReference type="NCBI Taxonomy" id="104357"/>
    <lineage>
        <taxon>Eukaryota</taxon>
        <taxon>Fungi</taxon>
        <taxon>Dikarya</taxon>
        <taxon>Basidiomycota</taxon>
        <taxon>Agaricomycotina</taxon>
        <taxon>Agaricomycetes</taxon>
        <taxon>Agaricomycetidae</taxon>
        <taxon>Agaricales</taxon>
        <taxon>Pleurotineae</taxon>
        <taxon>Pleurotaceae</taxon>
        <taxon>Hohenbuehelia</taxon>
    </lineage>
</organism>
<name>A0ABR3J8L8_9AGAR</name>
<dbReference type="InterPro" id="IPR029058">
    <property type="entry name" value="AB_hydrolase_fold"/>
</dbReference>
<proteinExistence type="predicted"/>
<evidence type="ECO:0000313" key="1">
    <source>
        <dbReference type="EMBL" id="KAL0951912.1"/>
    </source>
</evidence>
<comment type="caution">
    <text evidence="1">The sequence shown here is derived from an EMBL/GenBank/DDBJ whole genome shotgun (WGS) entry which is preliminary data.</text>
</comment>
<accession>A0ABR3J8L8</accession>
<dbReference type="Gene3D" id="3.40.50.1820">
    <property type="entry name" value="alpha/beta hydrolase"/>
    <property type="match status" value="1"/>
</dbReference>
<reference evidence="2" key="1">
    <citation type="submission" date="2024-06" db="EMBL/GenBank/DDBJ databases">
        <title>Multi-omics analyses provide insights into the biosynthesis of the anticancer antibiotic pleurotin in Hohenbuehelia grisea.</title>
        <authorList>
            <person name="Weaver J.A."/>
            <person name="Alberti F."/>
        </authorList>
    </citation>
    <scope>NUCLEOTIDE SEQUENCE [LARGE SCALE GENOMIC DNA]</scope>
    <source>
        <strain evidence="2">T-177</strain>
    </source>
</reference>
<dbReference type="Proteomes" id="UP001556367">
    <property type="component" value="Unassembled WGS sequence"/>
</dbReference>
<evidence type="ECO:0000313" key="2">
    <source>
        <dbReference type="Proteomes" id="UP001556367"/>
    </source>
</evidence>
<protein>
    <submittedName>
        <fullName evidence="1">Uncharacterized protein</fullName>
    </submittedName>
</protein>
<sequence>MRMSGFLTALAGYVPVLDFSASPKTPEYGFRGGDGEFLPRDLISLRKAEEGVANVVGDLVMVPFSRYNVTEAENKKHIRISSFTDNSLFLDIPLSENDQYFWLDSRTLAYVTAVDTDSGYRHNLHVVPLRFLPGTSSSGALASLKSQSVGLLAENTNNPRFYRYMPESEALVYYDDVWKDGKEPEPVWHGDVEPPFLDPTSPDFIWDDQPITPTLFAVNLSRNAHEEWILGPERYSLVDNNMHSPDKLDYCDSPAGFDVSTNHILYSVSPPIQRGPTSDAQCTCTNSTYGSDLYLGTILKGVAPKKLTDRRVRLGSVALNRQGSKVAWVELPVWDSSCETAKIMVYDIKTNTSATVLSGLDVTPQEIAFSIDGNSIYFVAGANTTVSVYMLSSTLPSIASDALQAPMKMDHSFEPILTSPSARGIQPMPDGRIMFTQFTHKAPSEVFVAQGPGYSNVSQVTIMNGDILSSKSMLDAERFEYAGVNNVTKYGWVMKPRGWTQDQATQWPAVLILYSGPAGAWADQWSTLWNPNIFAQQGFFCALIDPAPEVAVSQGTETDPNDGSIIANVRNSWDRLIQDFPEIDRSKAILLDYMVQGLFETDGQGPPPNHGLNFARIETLWSNEFSPGYDGLIMQDIAQKYDFLATVVPPATQVAH</sequence>
<keyword evidence="2" id="KW-1185">Reference proteome</keyword>
<gene>
    <name evidence="1" type="ORF">HGRIS_008567</name>
</gene>